<evidence type="ECO:0000313" key="3">
    <source>
        <dbReference type="EMBL" id="KAJ1212714.1"/>
    </source>
</evidence>
<dbReference type="PROSITE" id="PS50188">
    <property type="entry name" value="B302_SPRY"/>
    <property type="match status" value="1"/>
</dbReference>
<feature type="region of interest" description="Disordered" evidence="1">
    <location>
        <begin position="741"/>
        <end position="774"/>
    </location>
</feature>
<gene>
    <name evidence="3" type="ORF">NDU88_000367</name>
</gene>
<sequence length="1515" mass="166195">MKALCMVSSRLSCTAVLEQEELQGTHPDARSVSEDVSAPMQSVTWGWLLDLERAVFLLVGSCLGRMLQDPIPLSSETSVRNWLQYPLFSNGLEMEPDKLGSAVRRLTEAALAGSVASPDLETDIPGDTDLLLDIALGAPREPALSITRRMRARTQDGAAEPEVDPQGDPLDLVARFVFAAALKHTGGPAQAREGSRAQQGEELADIYQCVLHARNDLLRYQQDVEENIAQQLLELVGLPETVEETEGQQNQERPKDLQQHQEGSRHENESGSQGEQGSSQGGEDIEDLSPNMKTLLQSFFSSRAAAKFLKNEIAYESMGMGPSSLAHSSIARSITSEGLGPGSALLNDQSRSTLSGPFLAACKAVISICAFLILGVKSVGPEREDMTSDVDFENRWVELTVKLSLGIGHESHEEADSGVLTNQEPPEAAVPPPTVLPSRQDVSSLQKTADPWDNVPKELSQAPACSRPSRAQILANIREFISGSLPPSSSQNGKHPGTEEVTVGIAVAMNQQQKRAEVRLEALQGITSFLSEMAAERSVLHSSSSASLDDTTRRERPLQTARLQFLIGCFILEWQKSQPSDKLQTYMSGMESLRESTRQALHTAALSLYRGLVEVLRKVTEMEPLNTGSRRHLQLVLLTVLSVHYHAADIMAVAGSGLLKILPKLADICVLPNQRGLVAKISSYQQLDLATQLASARLQQILALLVCSSMDTLPATVVLETLEALHLQLLHLLKEVSQAESLSPRREDPSGITGPDGAAHGAEDRPVPTSSPTTEAQLGDFLAFVRRVVSVTAVQGQMDVCEWIKPLVHMVAERRPSGAPVIQTLRCRMLILHLLEALLPACSSSDVIQEMVEKLFEVVSGCVWIEPFAMAKKLRIDSASADMSSAAVNEDTIDIPEVSFEPKKLLSCTLESGNMLVHSSGGKGYGLARCAITSGCFTWKFHITIENKENEGTCVGVSRWPIADVNHRTSQDMWLYRAYSGHLYHGGELSRVLAPYSQGDCITCVLDVEARTLSFAKNEEEQRIAFEELDATEMYPCVMFYGSKPGEKVMISDLKMRRLQQDFFSGEPHCTPRFTAVAQTTADLLCRLHQLNSWTTAINSHILSQLQLLPLYLEPQKVDLKSLEHKTPDGPQPSASQLTSLCSQVWPVLAVMGGIDKGIRVGSHCVHRPSGRKAVLLGVLQKDSKMVKVQWEDSEAAVSDMPFSSLDPLESPGLDISRLHGLKPCMILDLLRLTDLYAEAEMDLTRIQWKDSSRLKLTMDIQENTDIGLKAGYEPEMVKTSINGKGVTSTNARVEVEPENSTPSAHLSLVKEKSSLKQEMLALVEPGLGESAYPQKEESPTNIDHRGVEEPISPHQQSPLGETSEAHTGRSSAHLLKDASQTLPELGIPNATFDEELRDLQLSWLSLAAAKSLNVLIHDSEYSRLLLLPSQHKSPGHVQDNDLQQAFEQLVRSMMKKSLLTCPIKEIWPLAELERTHIMVQQKVLEALEEDINSSEGPQGNQHFAARDMQEIFEI</sequence>
<feature type="compositionally biased region" description="Basic and acidic residues" evidence="1">
    <location>
        <begin position="252"/>
        <end position="269"/>
    </location>
</feature>
<feature type="compositionally biased region" description="Basic and acidic residues" evidence="1">
    <location>
        <begin position="1335"/>
        <end position="1349"/>
    </location>
</feature>
<feature type="region of interest" description="Disordered" evidence="1">
    <location>
        <begin position="1327"/>
        <end position="1373"/>
    </location>
</feature>
<reference evidence="3" key="1">
    <citation type="journal article" date="2022" name="bioRxiv">
        <title>Sequencing and chromosome-scale assembly of the giantPleurodeles waltlgenome.</title>
        <authorList>
            <person name="Brown T."/>
            <person name="Elewa A."/>
            <person name="Iarovenko S."/>
            <person name="Subramanian E."/>
            <person name="Araus A.J."/>
            <person name="Petzold A."/>
            <person name="Susuki M."/>
            <person name="Suzuki K.-i.T."/>
            <person name="Hayashi T."/>
            <person name="Toyoda A."/>
            <person name="Oliveira C."/>
            <person name="Osipova E."/>
            <person name="Leigh N.D."/>
            <person name="Simon A."/>
            <person name="Yun M.H."/>
        </authorList>
    </citation>
    <scope>NUCLEOTIDE SEQUENCE</scope>
    <source>
        <strain evidence="3">20211129_DDA</strain>
        <tissue evidence="3">Liver</tissue>
    </source>
</reference>
<comment type="caution">
    <text evidence="3">The sequence shown here is derived from an EMBL/GenBank/DDBJ whole genome shotgun (WGS) entry which is preliminary data.</text>
</comment>
<dbReference type="SUPFAM" id="SSF49899">
    <property type="entry name" value="Concanavalin A-like lectins/glucanases"/>
    <property type="match status" value="1"/>
</dbReference>
<dbReference type="InterPro" id="IPR043136">
    <property type="entry name" value="B30.2/SPRY_sf"/>
</dbReference>
<evidence type="ECO:0000259" key="2">
    <source>
        <dbReference type="PROSITE" id="PS50188"/>
    </source>
</evidence>
<dbReference type="InterPro" id="IPR035768">
    <property type="entry name" value="SPRY_HERC1"/>
</dbReference>
<dbReference type="EMBL" id="JANPWB010000001">
    <property type="protein sequence ID" value="KAJ1212714.1"/>
    <property type="molecule type" value="Genomic_DNA"/>
</dbReference>
<evidence type="ECO:0000313" key="4">
    <source>
        <dbReference type="Proteomes" id="UP001066276"/>
    </source>
</evidence>
<dbReference type="Pfam" id="PF00622">
    <property type="entry name" value="SPRY"/>
    <property type="match status" value="1"/>
</dbReference>
<feature type="domain" description="B30.2/SPRY" evidence="2">
    <location>
        <begin position="866"/>
        <end position="1056"/>
    </location>
</feature>
<evidence type="ECO:0000256" key="1">
    <source>
        <dbReference type="SAM" id="MobiDB-lite"/>
    </source>
</evidence>
<name>A0AAV7WHZ9_PLEWA</name>
<protein>
    <recommendedName>
        <fullName evidence="2">B30.2/SPRY domain-containing protein</fullName>
    </recommendedName>
</protein>
<keyword evidence="4" id="KW-1185">Reference proteome</keyword>
<dbReference type="GO" id="GO:0019005">
    <property type="term" value="C:SCF ubiquitin ligase complex"/>
    <property type="evidence" value="ECO:0007669"/>
    <property type="project" value="TreeGrafter"/>
</dbReference>
<dbReference type="FunFam" id="2.60.120.920:FF:000015">
    <property type="entry name" value="LOW QUALITY PROTEIN: probable E3 ubiquitin-protein ligase HERC1"/>
    <property type="match status" value="1"/>
</dbReference>
<dbReference type="InterPro" id="IPR003877">
    <property type="entry name" value="SPRY_dom"/>
</dbReference>
<dbReference type="CDD" id="cd12881">
    <property type="entry name" value="SPRY_HERC1"/>
    <property type="match status" value="1"/>
</dbReference>
<dbReference type="Gene3D" id="2.60.120.920">
    <property type="match status" value="1"/>
</dbReference>
<accession>A0AAV7WHZ9</accession>
<feature type="compositionally biased region" description="Low complexity" evidence="1">
    <location>
        <begin position="270"/>
        <end position="282"/>
    </location>
</feature>
<proteinExistence type="predicted"/>
<dbReference type="PANTHER" id="PTHR12245">
    <property type="entry name" value="SPRY DOMAIN CONTAINING SOCS BOX PROTEIN"/>
    <property type="match status" value="1"/>
</dbReference>
<organism evidence="3 4">
    <name type="scientific">Pleurodeles waltl</name>
    <name type="common">Iberian ribbed newt</name>
    <dbReference type="NCBI Taxonomy" id="8319"/>
    <lineage>
        <taxon>Eukaryota</taxon>
        <taxon>Metazoa</taxon>
        <taxon>Chordata</taxon>
        <taxon>Craniata</taxon>
        <taxon>Vertebrata</taxon>
        <taxon>Euteleostomi</taxon>
        <taxon>Amphibia</taxon>
        <taxon>Batrachia</taxon>
        <taxon>Caudata</taxon>
        <taxon>Salamandroidea</taxon>
        <taxon>Salamandridae</taxon>
        <taxon>Pleurodelinae</taxon>
        <taxon>Pleurodeles</taxon>
    </lineage>
</organism>
<dbReference type="InterPro" id="IPR001870">
    <property type="entry name" value="B30.2/SPRY"/>
</dbReference>
<dbReference type="SMART" id="SM00449">
    <property type="entry name" value="SPRY"/>
    <property type="match status" value="1"/>
</dbReference>
<dbReference type="InterPro" id="IPR050672">
    <property type="entry name" value="FBXO45-Fsn/SPSB_families"/>
</dbReference>
<feature type="region of interest" description="Disordered" evidence="1">
    <location>
        <begin position="243"/>
        <end position="288"/>
    </location>
</feature>
<feature type="region of interest" description="Disordered" evidence="1">
    <location>
        <begin position="413"/>
        <end position="439"/>
    </location>
</feature>
<dbReference type="PANTHER" id="PTHR12245:SF13">
    <property type="entry name" value="B30.2_SPRY DOMAIN-CONTAINING PROTEIN"/>
    <property type="match status" value="1"/>
</dbReference>
<dbReference type="Proteomes" id="UP001066276">
    <property type="component" value="Chromosome 1_1"/>
</dbReference>
<dbReference type="InterPro" id="IPR013320">
    <property type="entry name" value="ConA-like_dom_sf"/>
</dbReference>
<dbReference type="GO" id="GO:0043161">
    <property type="term" value="P:proteasome-mediated ubiquitin-dependent protein catabolic process"/>
    <property type="evidence" value="ECO:0007669"/>
    <property type="project" value="TreeGrafter"/>
</dbReference>
<dbReference type="GO" id="GO:0016567">
    <property type="term" value="P:protein ubiquitination"/>
    <property type="evidence" value="ECO:0007669"/>
    <property type="project" value="UniProtKB-ARBA"/>
</dbReference>